<dbReference type="CDD" id="cd00060">
    <property type="entry name" value="FHA"/>
    <property type="match status" value="1"/>
</dbReference>
<comment type="subcellular location">
    <subcellularLocation>
        <location evidence="1">Membrane</location>
        <topology evidence="1">Multi-pass membrane protein</topology>
    </subcellularLocation>
</comment>
<evidence type="ECO:0000256" key="7">
    <source>
        <dbReference type="SAM" id="Phobius"/>
    </source>
</evidence>
<feature type="domain" description="FHA" evidence="8">
    <location>
        <begin position="291"/>
        <end position="343"/>
    </location>
</feature>
<comment type="caution">
    <text evidence="9">The sequence shown here is derived from an EMBL/GenBank/DDBJ whole genome shotgun (WGS) entry which is preliminary data.</text>
</comment>
<evidence type="ECO:0000313" key="10">
    <source>
        <dbReference type="Proteomes" id="UP000297318"/>
    </source>
</evidence>
<proteinExistence type="predicted"/>
<dbReference type="GO" id="GO:0016020">
    <property type="term" value="C:membrane"/>
    <property type="evidence" value="ECO:0007669"/>
    <property type="project" value="UniProtKB-SubCell"/>
</dbReference>
<dbReference type="InterPro" id="IPR000253">
    <property type="entry name" value="FHA_dom"/>
</dbReference>
<evidence type="ECO:0000259" key="8">
    <source>
        <dbReference type="PROSITE" id="PS50006"/>
    </source>
</evidence>
<feature type="transmembrane region" description="Helical" evidence="7">
    <location>
        <begin position="12"/>
        <end position="45"/>
    </location>
</feature>
<dbReference type="Gene3D" id="2.60.200.20">
    <property type="match status" value="1"/>
</dbReference>
<evidence type="ECO:0000256" key="5">
    <source>
        <dbReference type="ARBA" id="ARBA00023136"/>
    </source>
</evidence>
<keyword evidence="10" id="KW-1185">Reference proteome</keyword>
<dbReference type="InterPro" id="IPR008984">
    <property type="entry name" value="SMAD_FHA_dom_sf"/>
</dbReference>
<dbReference type="Proteomes" id="UP000297318">
    <property type="component" value="Unassembled WGS sequence"/>
</dbReference>
<sequence length="379" mass="37612">MGQRLAAYAVDLALVGAVLAVGVLLGSWILGVVLALEVVVISVVVESRYGLTLGKLVTRTRTTTAGGDLAPGLRRGATRAALFGAAHLAAGLGQIALLAASGRATAWHDRVAGTDVVTLRSPTARRVPAASLAAAVPAVPTAPAGVPAGVWPGAGPAGSRQPGAAGAPASWRPPELLDVPVSSDSISMREFRALRDAAAGRPPAAPRPAVAVPPRPGPAGHVPPSAPRTAAQDFRPPAAPAASSAVAAPVTPAARIGAPAVPAPPVTGAARVTRVVLSPGDGATHTITGSAVVGRRPRAESEDVQVVEIADVARSLSRTHVRIRVTGGVAWVEDAGSANGTRLRAPDGTLTPLGAGVPVRLVSGAVLELGQVSLGVTLG</sequence>
<dbReference type="EMBL" id="RHPJ01000001">
    <property type="protein sequence ID" value="TGO06404.1"/>
    <property type="molecule type" value="Genomic_DNA"/>
</dbReference>
<dbReference type="Pfam" id="PF00498">
    <property type="entry name" value="FHA"/>
    <property type="match status" value="1"/>
</dbReference>
<dbReference type="SUPFAM" id="SSF49879">
    <property type="entry name" value="SMAD/FHA domain"/>
    <property type="match status" value="1"/>
</dbReference>
<evidence type="ECO:0000313" key="9">
    <source>
        <dbReference type="EMBL" id="TGO06404.1"/>
    </source>
</evidence>
<evidence type="ECO:0000256" key="6">
    <source>
        <dbReference type="SAM" id="MobiDB-lite"/>
    </source>
</evidence>
<dbReference type="Pfam" id="PF06271">
    <property type="entry name" value="RDD"/>
    <property type="match status" value="1"/>
</dbReference>
<dbReference type="PROSITE" id="PS50006">
    <property type="entry name" value="FHA_DOMAIN"/>
    <property type="match status" value="1"/>
</dbReference>
<keyword evidence="2" id="KW-0597">Phosphoprotein</keyword>
<protein>
    <submittedName>
        <fullName evidence="9">Putative transmembrane protein, RDD family domain</fullName>
    </submittedName>
</protein>
<dbReference type="AlphaFoldDB" id="A0A4Z1E345"/>
<evidence type="ECO:0000256" key="4">
    <source>
        <dbReference type="ARBA" id="ARBA00022989"/>
    </source>
</evidence>
<dbReference type="InterPro" id="IPR010432">
    <property type="entry name" value="RDD"/>
</dbReference>
<keyword evidence="5 7" id="KW-0472">Membrane</keyword>
<feature type="compositionally biased region" description="Pro residues" evidence="6">
    <location>
        <begin position="203"/>
        <end position="217"/>
    </location>
</feature>
<reference evidence="9 10" key="1">
    <citation type="submission" date="2018-11" db="EMBL/GenBank/DDBJ databases">
        <title>Complete genome sequencing of the Actinobacteria Serinibacter sp. K3-2.</title>
        <authorList>
            <person name="Rakitin A.L."/>
            <person name="Beletsky A.V."/>
            <person name="Mardanov A.V."/>
            <person name="Ravin N.V."/>
            <person name="Gromova A.S."/>
            <person name="Filippova S.N."/>
            <person name="Gal'Chenko V.F."/>
        </authorList>
    </citation>
    <scope>NUCLEOTIDE SEQUENCE [LARGE SCALE GENOMIC DNA]</scope>
    <source>
        <strain evidence="9 10">K3-2</strain>
    </source>
</reference>
<evidence type="ECO:0000256" key="2">
    <source>
        <dbReference type="ARBA" id="ARBA00022553"/>
    </source>
</evidence>
<evidence type="ECO:0000256" key="1">
    <source>
        <dbReference type="ARBA" id="ARBA00004141"/>
    </source>
</evidence>
<keyword evidence="3 7" id="KW-0812">Transmembrane</keyword>
<organism evidence="9 10">
    <name type="scientific">Serinibacter arcticus</name>
    <dbReference type="NCBI Taxonomy" id="1655435"/>
    <lineage>
        <taxon>Bacteria</taxon>
        <taxon>Bacillati</taxon>
        <taxon>Actinomycetota</taxon>
        <taxon>Actinomycetes</taxon>
        <taxon>Micrococcales</taxon>
        <taxon>Beutenbergiaceae</taxon>
        <taxon>Serinibacter</taxon>
    </lineage>
</organism>
<name>A0A4Z1E345_9MICO</name>
<gene>
    <name evidence="9" type="ORF">SERN_0596</name>
</gene>
<evidence type="ECO:0000256" key="3">
    <source>
        <dbReference type="ARBA" id="ARBA00022692"/>
    </source>
</evidence>
<keyword evidence="4 7" id="KW-1133">Transmembrane helix</keyword>
<feature type="region of interest" description="Disordered" evidence="6">
    <location>
        <begin position="198"/>
        <end position="242"/>
    </location>
</feature>
<accession>A0A4Z1E345</accession>